<dbReference type="SMART" id="SM00304">
    <property type="entry name" value="HAMP"/>
    <property type="match status" value="1"/>
</dbReference>
<keyword evidence="1" id="KW-0472">Membrane</keyword>
<name>A0A106BZD7_SHEFR</name>
<evidence type="ECO:0000256" key="1">
    <source>
        <dbReference type="SAM" id="Phobius"/>
    </source>
</evidence>
<dbReference type="GO" id="GO:0007165">
    <property type="term" value="P:signal transduction"/>
    <property type="evidence" value="ECO:0007669"/>
    <property type="project" value="InterPro"/>
</dbReference>
<dbReference type="PROSITE" id="PS50887">
    <property type="entry name" value="GGDEF"/>
    <property type="match status" value="1"/>
</dbReference>
<feature type="domain" description="EAL" evidence="2">
    <location>
        <begin position="403"/>
        <end position="640"/>
    </location>
</feature>
<dbReference type="InterPro" id="IPR003660">
    <property type="entry name" value="HAMP_dom"/>
</dbReference>
<reference evidence="5 6" key="1">
    <citation type="submission" date="2016-01" db="EMBL/GenBank/DDBJ databases">
        <title>Draft genome of the antarctic isolate Shewanella frigidimarina Ag06-30.</title>
        <authorList>
            <person name="Parmeciano Di Noto G."/>
            <person name="Vazquez S."/>
            <person name="Mac Cormack W."/>
            <person name="Iriarte A."/>
            <person name="Quiroga C."/>
        </authorList>
    </citation>
    <scope>NUCLEOTIDE SEQUENCE [LARGE SCALE GENOMIC DNA]</scope>
    <source>
        <strain evidence="5 6">Ag06-30</strain>
    </source>
</reference>
<feature type="transmembrane region" description="Helical" evidence="1">
    <location>
        <begin position="152"/>
        <end position="175"/>
    </location>
</feature>
<dbReference type="PANTHER" id="PTHR33121:SF79">
    <property type="entry name" value="CYCLIC DI-GMP PHOSPHODIESTERASE PDED-RELATED"/>
    <property type="match status" value="1"/>
</dbReference>
<evidence type="ECO:0000259" key="2">
    <source>
        <dbReference type="PROSITE" id="PS50883"/>
    </source>
</evidence>
<feature type="domain" description="GGDEF" evidence="4">
    <location>
        <begin position="263"/>
        <end position="394"/>
    </location>
</feature>
<dbReference type="CDD" id="cd06225">
    <property type="entry name" value="HAMP"/>
    <property type="match status" value="1"/>
</dbReference>
<dbReference type="SUPFAM" id="SSF158472">
    <property type="entry name" value="HAMP domain-like"/>
    <property type="match status" value="1"/>
</dbReference>
<dbReference type="EMBL" id="LRDC01000026">
    <property type="protein sequence ID" value="KVX01309.1"/>
    <property type="molecule type" value="Genomic_DNA"/>
</dbReference>
<evidence type="ECO:0000313" key="6">
    <source>
        <dbReference type="Proteomes" id="UP000055702"/>
    </source>
</evidence>
<dbReference type="Gene3D" id="6.20.270.20">
    <property type="entry name" value="LapD/MoxY periplasmic domain"/>
    <property type="match status" value="1"/>
</dbReference>
<dbReference type="CDD" id="cd01948">
    <property type="entry name" value="EAL"/>
    <property type="match status" value="1"/>
</dbReference>
<dbReference type="Gene3D" id="3.20.20.450">
    <property type="entry name" value="EAL domain"/>
    <property type="match status" value="1"/>
</dbReference>
<evidence type="ECO:0000259" key="4">
    <source>
        <dbReference type="PROSITE" id="PS50887"/>
    </source>
</evidence>
<keyword evidence="1" id="KW-0812">Transmembrane</keyword>
<dbReference type="GO" id="GO:0071111">
    <property type="term" value="F:cyclic-guanylate-specific phosphodiesterase activity"/>
    <property type="evidence" value="ECO:0007669"/>
    <property type="project" value="InterPro"/>
</dbReference>
<dbReference type="SUPFAM" id="SSF55073">
    <property type="entry name" value="Nucleotide cyclase"/>
    <property type="match status" value="1"/>
</dbReference>
<dbReference type="InterPro" id="IPR050706">
    <property type="entry name" value="Cyclic-di-GMP_PDE-like"/>
</dbReference>
<dbReference type="InterPro" id="IPR042461">
    <property type="entry name" value="LapD_MoxY_peri_C"/>
</dbReference>
<accession>A0A106BZD7</accession>
<dbReference type="PROSITE" id="PS50885">
    <property type="entry name" value="HAMP"/>
    <property type="match status" value="1"/>
</dbReference>
<dbReference type="AlphaFoldDB" id="A0A106BZD7"/>
<dbReference type="InterPro" id="IPR032244">
    <property type="entry name" value="LapD_MoxY_N"/>
</dbReference>
<dbReference type="Pfam" id="PF00672">
    <property type="entry name" value="HAMP"/>
    <property type="match status" value="1"/>
</dbReference>
<feature type="domain" description="HAMP" evidence="3">
    <location>
        <begin position="172"/>
        <end position="224"/>
    </location>
</feature>
<evidence type="ECO:0000313" key="5">
    <source>
        <dbReference type="EMBL" id="KVX01309.1"/>
    </source>
</evidence>
<dbReference type="SMART" id="SM00267">
    <property type="entry name" value="GGDEF"/>
    <property type="match status" value="1"/>
</dbReference>
<dbReference type="Gene3D" id="3.30.110.200">
    <property type="match status" value="1"/>
</dbReference>
<feature type="transmembrane region" description="Helical" evidence="1">
    <location>
        <begin position="6"/>
        <end position="27"/>
    </location>
</feature>
<sequence length="640" mass="73799">MTLFRQIYALLFGLFLLTIASVAYVQFSETQGFLSKQMESDLNNASNSLGLMLTPVLEAGDYAGAETLVNVIFEGGYYQQIKLTWLVDGKQQVWNNSVRVENIPQWFIDLNLFKTIKKQTTITSGWLQLATLEITAHPGFGYQELWRIISDIIILFSILFLIAIIFARVGLSWILKPLNTLSLHAKQIAAQQFGPDMPTPKTRELKELVNAFNSMSAQLKQVFNSLDEEVSALRKKNLVDQVSGLPNRQYMVSRVNGWLSEPSTGALYLVKMDWLEDVHSKYGFQVRDETIRILAEKLQHHQDEISSSVIARIAAYEFAFLVEDCEHEQLAKYLQSLIRTVNKEISKAGCKPNEQFYIGVAERLGQMTVSDMLAQADNALQQSIKDNKVFHWFENTQKQLFSREEWRKNLSYAIKNKKFQFRWQPIQLCVKDEICQRELYCQLQIDDTILHAGQFVPYIELLSLGTMFDRCLIETVNEHRLLERNYERVAINLTYQSISDVDFHLWLKQFLRSNKYTERICFEIPEASVYSDLESCERLCKVIRDSGAHFGIDHFGRQFGSMAYLQSLRPNYVKLDQSFAYIEDNQHNSELCRALVNVAKGLDIQVIVTGIQEAKQLTRFTELRVDAYQGFILPPVNVKL</sequence>
<evidence type="ECO:0000259" key="3">
    <source>
        <dbReference type="PROSITE" id="PS50885"/>
    </source>
</evidence>
<dbReference type="PANTHER" id="PTHR33121">
    <property type="entry name" value="CYCLIC DI-GMP PHOSPHODIESTERASE PDEF"/>
    <property type="match status" value="1"/>
</dbReference>
<dbReference type="SUPFAM" id="SSF141868">
    <property type="entry name" value="EAL domain-like"/>
    <property type="match status" value="1"/>
</dbReference>
<dbReference type="Gene3D" id="6.10.340.10">
    <property type="match status" value="1"/>
</dbReference>
<dbReference type="Pfam" id="PF16448">
    <property type="entry name" value="LapD_MoxY_N"/>
    <property type="match status" value="1"/>
</dbReference>
<proteinExistence type="predicted"/>
<dbReference type="InterPro" id="IPR000160">
    <property type="entry name" value="GGDEF_dom"/>
</dbReference>
<dbReference type="Pfam" id="PF00563">
    <property type="entry name" value="EAL"/>
    <property type="match status" value="1"/>
</dbReference>
<dbReference type="InterPro" id="IPR043128">
    <property type="entry name" value="Rev_trsase/Diguanyl_cyclase"/>
</dbReference>
<organism evidence="5">
    <name type="scientific">Shewanella frigidimarina</name>
    <dbReference type="NCBI Taxonomy" id="56812"/>
    <lineage>
        <taxon>Bacteria</taxon>
        <taxon>Pseudomonadati</taxon>
        <taxon>Pseudomonadota</taxon>
        <taxon>Gammaproteobacteria</taxon>
        <taxon>Alteromonadales</taxon>
        <taxon>Shewanellaceae</taxon>
        <taxon>Shewanella</taxon>
    </lineage>
</organism>
<dbReference type="RefSeq" id="WP_059746311.1">
    <property type="nucleotide sequence ID" value="NZ_LRDC01000026.1"/>
</dbReference>
<dbReference type="Gene3D" id="3.30.70.270">
    <property type="match status" value="1"/>
</dbReference>
<dbReference type="SMART" id="SM00052">
    <property type="entry name" value="EAL"/>
    <property type="match status" value="1"/>
</dbReference>
<dbReference type="GO" id="GO:0016020">
    <property type="term" value="C:membrane"/>
    <property type="evidence" value="ECO:0007669"/>
    <property type="project" value="InterPro"/>
</dbReference>
<comment type="caution">
    <text evidence="5">The sequence shown here is derived from an EMBL/GenBank/DDBJ whole genome shotgun (WGS) entry which is preliminary data.</text>
</comment>
<dbReference type="InterPro" id="IPR035919">
    <property type="entry name" value="EAL_sf"/>
</dbReference>
<gene>
    <name evidence="5" type="ORF">AWJ07_18205</name>
</gene>
<dbReference type="InterPro" id="IPR029787">
    <property type="entry name" value="Nucleotide_cyclase"/>
</dbReference>
<dbReference type="InterPro" id="IPR001633">
    <property type="entry name" value="EAL_dom"/>
</dbReference>
<keyword evidence="1" id="KW-1133">Transmembrane helix</keyword>
<protein>
    <submittedName>
        <fullName evidence="5">Diguanylate cyclase</fullName>
    </submittedName>
</protein>
<dbReference type="Proteomes" id="UP000055702">
    <property type="component" value="Unassembled WGS sequence"/>
</dbReference>
<dbReference type="Pfam" id="PF00990">
    <property type="entry name" value="GGDEF"/>
    <property type="match status" value="1"/>
</dbReference>
<dbReference type="PROSITE" id="PS50883">
    <property type="entry name" value="EAL"/>
    <property type="match status" value="1"/>
</dbReference>